<organism evidence="2 3">
    <name type="scientific">Treponema pedis</name>
    <dbReference type="NCBI Taxonomy" id="409322"/>
    <lineage>
        <taxon>Bacteria</taxon>
        <taxon>Pseudomonadati</taxon>
        <taxon>Spirochaetota</taxon>
        <taxon>Spirochaetia</taxon>
        <taxon>Spirochaetales</taxon>
        <taxon>Treponemataceae</taxon>
        <taxon>Treponema</taxon>
    </lineage>
</organism>
<proteinExistence type="predicted"/>
<dbReference type="InterPro" id="IPR001279">
    <property type="entry name" value="Metallo-B-lactamas"/>
</dbReference>
<dbReference type="RefSeq" id="WP_194075769.1">
    <property type="nucleotide sequence ID" value="NZ_CP061839.1"/>
</dbReference>
<dbReference type="EMBL" id="CP061839">
    <property type="protein sequence ID" value="QOW60174.1"/>
    <property type="molecule type" value="Genomic_DNA"/>
</dbReference>
<dbReference type="PANTHER" id="PTHR42951">
    <property type="entry name" value="METALLO-BETA-LACTAMASE DOMAIN-CONTAINING"/>
    <property type="match status" value="1"/>
</dbReference>
<accession>A0A7S6WND4</accession>
<reference evidence="2 3" key="1">
    <citation type="submission" date="2020-09" db="EMBL/GenBank/DDBJ databases">
        <title>Characterization of Treponema spp. from bovine digital dermatitis in Korea.</title>
        <authorList>
            <person name="Espiritu H.M."/>
            <person name="Cho Y.I."/>
            <person name="Mamuad L."/>
        </authorList>
    </citation>
    <scope>NUCLEOTIDE SEQUENCE [LARGE SCALE GENOMIC DNA]</scope>
    <source>
        <strain evidence="2 3">KS1</strain>
    </source>
</reference>
<keyword evidence="2" id="KW-0378">Hydrolase</keyword>
<evidence type="ECO:0000259" key="1">
    <source>
        <dbReference type="SMART" id="SM00849"/>
    </source>
</evidence>
<dbReference type="AlphaFoldDB" id="A0A7S6WND4"/>
<evidence type="ECO:0000313" key="3">
    <source>
        <dbReference type="Proteomes" id="UP000593915"/>
    </source>
</evidence>
<sequence length="195" mass="22482">MITKLRYGNTNTFLIKGDTGNLLFDTDYAGTMQAFYTEIKKHKINLSDITYVLASHYHPDHIGLVSELMKQGVKLLLMDTQYPHIHFSDYIFNREKKLKYEPIDADKAIIFSEKNSRDILKGIGIEGEIISTTSHSPDSISLILDDGSCFVGDLEPIEYLDAYDENIKLKEDWELIMSYNPKMIYYAHTNEKARK</sequence>
<name>A0A7S6WND4_9SPIR</name>
<dbReference type="GO" id="GO:0016787">
    <property type="term" value="F:hydrolase activity"/>
    <property type="evidence" value="ECO:0007669"/>
    <property type="project" value="UniProtKB-KW"/>
</dbReference>
<dbReference type="SUPFAM" id="SSF56281">
    <property type="entry name" value="Metallo-hydrolase/oxidoreductase"/>
    <property type="match status" value="1"/>
</dbReference>
<feature type="domain" description="Metallo-beta-lactamase" evidence="1">
    <location>
        <begin position="9"/>
        <end position="188"/>
    </location>
</feature>
<evidence type="ECO:0000313" key="2">
    <source>
        <dbReference type="EMBL" id="QOW60174.1"/>
    </source>
</evidence>
<dbReference type="Gene3D" id="3.60.15.10">
    <property type="entry name" value="Ribonuclease Z/Hydroxyacylglutathione hydrolase-like"/>
    <property type="match status" value="1"/>
</dbReference>
<dbReference type="InterPro" id="IPR036866">
    <property type="entry name" value="RibonucZ/Hydroxyglut_hydro"/>
</dbReference>
<dbReference type="InterPro" id="IPR050855">
    <property type="entry name" value="NDM-1-like"/>
</dbReference>
<gene>
    <name evidence="2" type="ORF">IFE08_10050</name>
</gene>
<dbReference type="Pfam" id="PF00753">
    <property type="entry name" value="Lactamase_B"/>
    <property type="match status" value="1"/>
</dbReference>
<dbReference type="SMART" id="SM00849">
    <property type="entry name" value="Lactamase_B"/>
    <property type="match status" value="1"/>
</dbReference>
<dbReference type="Proteomes" id="UP000593915">
    <property type="component" value="Chromosome"/>
</dbReference>
<protein>
    <submittedName>
        <fullName evidence="2">MBL fold metallo-hydrolase</fullName>
    </submittedName>
</protein>